<keyword evidence="4" id="KW-1185">Reference proteome</keyword>
<evidence type="ECO:0008006" key="5">
    <source>
        <dbReference type="Google" id="ProtNLM"/>
    </source>
</evidence>
<accession>A0A232LQ76</accession>
<sequence length="426" mass="47766">MDRAFQRLSINERRIVVSIDFGTTFSGLAWSETKRPDHQNVIENWPTASAKEGKSSPKVPTELRSVANGFQWGFQIPSSAKRNKYFKLRLDDPSGSTTDTKSPEELTRLYLSYLYTHMKYSLEKSLSASTVWSTPIDYVITVPAIWTEAAKQKTLTAAEKAGFKSSKKTYLVSEPEAAAIYTLNNLRSSTLGVQRSFVVCDAGGGTVDCISYQIVKLSPRLTVKETTKGTGAKCGSSMLNKRFRRYIKQKFGEEYWADDDRLREAMDKFEQFKKDFTPQGEPLSLRIEMGTNAKLGVRRNRWTMDQSEMESKIFDPIIKDTIGLVKEQISATGNSVSAVLLVGGFGQSKYLKDRVKKALSSSVQVLQPSNGWTAVVQGAAMFGLRCVNENYSKLHVTSRTARKHYGVLLSMLFDPAKHNITKRCET</sequence>
<keyword evidence="1" id="KW-0547">Nucleotide-binding</keyword>
<comment type="caution">
    <text evidence="3">The sequence shown here is derived from an EMBL/GenBank/DDBJ whole genome shotgun (WGS) entry which is preliminary data.</text>
</comment>
<keyword evidence="2" id="KW-0067">ATP-binding</keyword>
<dbReference type="InterPro" id="IPR013126">
    <property type="entry name" value="Hsp_70_fam"/>
</dbReference>
<dbReference type="GO" id="GO:0005524">
    <property type="term" value="F:ATP binding"/>
    <property type="evidence" value="ECO:0007669"/>
    <property type="project" value="UniProtKB-KW"/>
</dbReference>
<proteinExistence type="predicted"/>
<evidence type="ECO:0000313" key="4">
    <source>
        <dbReference type="Proteomes" id="UP000243515"/>
    </source>
</evidence>
<organism evidence="3 4">
    <name type="scientific">Elaphomyces granulatus</name>
    <dbReference type="NCBI Taxonomy" id="519963"/>
    <lineage>
        <taxon>Eukaryota</taxon>
        <taxon>Fungi</taxon>
        <taxon>Dikarya</taxon>
        <taxon>Ascomycota</taxon>
        <taxon>Pezizomycotina</taxon>
        <taxon>Eurotiomycetes</taxon>
        <taxon>Eurotiomycetidae</taxon>
        <taxon>Eurotiales</taxon>
        <taxon>Elaphomycetaceae</taxon>
        <taxon>Elaphomyces</taxon>
    </lineage>
</organism>
<protein>
    <recommendedName>
        <fullName evidence="5">Actin-like ATPase domain-containing protein</fullName>
    </recommendedName>
</protein>
<reference evidence="3 4" key="1">
    <citation type="journal article" date="2015" name="Environ. Microbiol.">
        <title>Metagenome sequence of Elaphomyces granulatus from sporocarp tissue reveals Ascomycota ectomycorrhizal fingerprints of genome expansion and a Proteobacteria-rich microbiome.</title>
        <authorList>
            <person name="Quandt C.A."/>
            <person name="Kohler A."/>
            <person name="Hesse C.N."/>
            <person name="Sharpton T.J."/>
            <person name="Martin F."/>
            <person name="Spatafora J.W."/>
        </authorList>
    </citation>
    <scope>NUCLEOTIDE SEQUENCE [LARGE SCALE GENOMIC DNA]</scope>
    <source>
        <strain evidence="3 4">OSC145934</strain>
    </source>
</reference>
<evidence type="ECO:0000256" key="2">
    <source>
        <dbReference type="ARBA" id="ARBA00022840"/>
    </source>
</evidence>
<dbReference type="InterPro" id="IPR043129">
    <property type="entry name" value="ATPase_NBD"/>
</dbReference>
<dbReference type="CDD" id="cd10170">
    <property type="entry name" value="ASKHA_NBD_HSP70"/>
    <property type="match status" value="1"/>
</dbReference>
<evidence type="ECO:0000313" key="3">
    <source>
        <dbReference type="EMBL" id="OXV06305.1"/>
    </source>
</evidence>
<dbReference type="AlphaFoldDB" id="A0A232LQ76"/>
<dbReference type="Gene3D" id="3.30.420.40">
    <property type="match status" value="2"/>
</dbReference>
<dbReference type="PRINTS" id="PR00301">
    <property type="entry name" value="HEATSHOCK70"/>
</dbReference>
<dbReference type="PANTHER" id="PTHR14187:SF82">
    <property type="entry name" value="FAMILY CHAPERONE, PUTATIVE (AFU_ORTHOLOGUE AFUA_7G08575)-RELATED"/>
    <property type="match status" value="1"/>
</dbReference>
<dbReference type="GO" id="GO:0140662">
    <property type="term" value="F:ATP-dependent protein folding chaperone"/>
    <property type="evidence" value="ECO:0007669"/>
    <property type="project" value="InterPro"/>
</dbReference>
<gene>
    <name evidence="3" type="ORF">Egran_05928</name>
</gene>
<dbReference type="EMBL" id="NPHW01005894">
    <property type="protein sequence ID" value="OXV06305.1"/>
    <property type="molecule type" value="Genomic_DNA"/>
</dbReference>
<name>A0A232LQ76_9EURO</name>
<dbReference type="Proteomes" id="UP000243515">
    <property type="component" value="Unassembled WGS sequence"/>
</dbReference>
<dbReference type="SUPFAM" id="SSF53067">
    <property type="entry name" value="Actin-like ATPase domain"/>
    <property type="match status" value="2"/>
</dbReference>
<dbReference type="Pfam" id="PF00012">
    <property type="entry name" value="HSP70"/>
    <property type="match status" value="1"/>
</dbReference>
<evidence type="ECO:0000256" key="1">
    <source>
        <dbReference type="ARBA" id="ARBA00022741"/>
    </source>
</evidence>
<dbReference type="PANTHER" id="PTHR14187">
    <property type="entry name" value="ALPHA KINASE/ELONGATION FACTOR 2 KINASE"/>
    <property type="match status" value="1"/>
</dbReference>
<dbReference type="OrthoDB" id="2963168at2759"/>